<name>A0ABN1KRA6_9BURK</name>
<dbReference type="RefSeq" id="WP_343835312.1">
    <property type="nucleotide sequence ID" value="NZ_BAAAEX010000003.1"/>
</dbReference>
<feature type="transmembrane region" description="Helical" evidence="1">
    <location>
        <begin position="62"/>
        <end position="81"/>
    </location>
</feature>
<dbReference type="Proteomes" id="UP001500573">
    <property type="component" value="Unassembled WGS sequence"/>
</dbReference>
<evidence type="ECO:0000256" key="1">
    <source>
        <dbReference type="SAM" id="Phobius"/>
    </source>
</evidence>
<keyword evidence="1" id="KW-0472">Membrane</keyword>
<evidence type="ECO:0000313" key="3">
    <source>
        <dbReference type="Proteomes" id="UP001500573"/>
    </source>
</evidence>
<dbReference type="EMBL" id="BAAAEX010000003">
    <property type="protein sequence ID" value="GAA0773641.1"/>
    <property type="molecule type" value="Genomic_DNA"/>
</dbReference>
<protein>
    <submittedName>
        <fullName evidence="2">Uncharacterized protein</fullName>
    </submittedName>
</protein>
<keyword evidence="3" id="KW-1185">Reference proteome</keyword>
<organism evidence="2 3">
    <name type="scientific">Castellaniella ginsengisoli</name>
    <dbReference type="NCBI Taxonomy" id="546114"/>
    <lineage>
        <taxon>Bacteria</taxon>
        <taxon>Pseudomonadati</taxon>
        <taxon>Pseudomonadota</taxon>
        <taxon>Betaproteobacteria</taxon>
        <taxon>Burkholderiales</taxon>
        <taxon>Alcaligenaceae</taxon>
        <taxon>Castellaniella</taxon>
    </lineage>
</organism>
<keyword evidence="1" id="KW-1133">Transmembrane helix</keyword>
<sequence length="98" mass="11001">MRIVALLMMLVPSVCYARGNNDSGILLLVLLLPLLAFLLRAWVLLCLTAVPIFVGVYFFDELSLLGLASIAFGSWITWMLFGLKIREWLGKKNGKKDK</sequence>
<comment type="caution">
    <text evidence="2">The sequence shown here is derived from an EMBL/GenBank/DDBJ whole genome shotgun (WGS) entry which is preliminary data.</text>
</comment>
<proteinExistence type="predicted"/>
<gene>
    <name evidence="2" type="ORF">GCM10009108_04050</name>
</gene>
<keyword evidence="1" id="KW-0812">Transmembrane</keyword>
<reference evidence="2 3" key="1">
    <citation type="journal article" date="2019" name="Int. J. Syst. Evol. Microbiol.">
        <title>The Global Catalogue of Microorganisms (GCM) 10K type strain sequencing project: providing services to taxonomists for standard genome sequencing and annotation.</title>
        <authorList>
            <consortium name="The Broad Institute Genomics Platform"/>
            <consortium name="The Broad Institute Genome Sequencing Center for Infectious Disease"/>
            <person name="Wu L."/>
            <person name="Ma J."/>
        </authorList>
    </citation>
    <scope>NUCLEOTIDE SEQUENCE [LARGE SCALE GENOMIC DNA]</scope>
    <source>
        <strain evidence="2 3">JCM 15515</strain>
    </source>
</reference>
<evidence type="ECO:0000313" key="2">
    <source>
        <dbReference type="EMBL" id="GAA0773641.1"/>
    </source>
</evidence>
<feature type="transmembrane region" description="Helical" evidence="1">
    <location>
        <begin position="27"/>
        <end position="50"/>
    </location>
</feature>
<accession>A0ABN1KRA6</accession>